<dbReference type="PANTHER" id="PTHR43479">
    <property type="entry name" value="ACREF/ENVCD OPERON REPRESSOR-RELATED"/>
    <property type="match status" value="1"/>
</dbReference>
<dbReference type="InterPro" id="IPR050624">
    <property type="entry name" value="HTH-type_Tx_Regulator"/>
</dbReference>
<evidence type="ECO:0000256" key="2">
    <source>
        <dbReference type="PROSITE-ProRule" id="PRU00335"/>
    </source>
</evidence>
<name>A0ABQ5UJ61_9HYPH</name>
<evidence type="ECO:0000259" key="3">
    <source>
        <dbReference type="PROSITE" id="PS50977"/>
    </source>
</evidence>
<dbReference type="InterPro" id="IPR009057">
    <property type="entry name" value="Homeodomain-like_sf"/>
</dbReference>
<evidence type="ECO:0000313" key="4">
    <source>
        <dbReference type="EMBL" id="GLQ11184.1"/>
    </source>
</evidence>
<dbReference type="RefSeq" id="WP_284392445.1">
    <property type="nucleotide sequence ID" value="NZ_BSNG01000001.1"/>
</dbReference>
<dbReference type="PROSITE" id="PS50977">
    <property type="entry name" value="HTH_TETR_2"/>
    <property type="match status" value="1"/>
</dbReference>
<dbReference type="InterPro" id="IPR001647">
    <property type="entry name" value="HTH_TetR"/>
</dbReference>
<proteinExistence type="predicted"/>
<keyword evidence="5" id="KW-1185">Reference proteome</keyword>
<protein>
    <submittedName>
        <fullName evidence="4">TetR family transcriptional regulator</fullName>
    </submittedName>
</protein>
<gene>
    <name evidence="4" type="ORF">GCM10007913_31160</name>
</gene>
<feature type="DNA-binding region" description="H-T-H motif" evidence="2">
    <location>
        <begin position="33"/>
        <end position="52"/>
    </location>
</feature>
<dbReference type="Gene3D" id="1.10.357.10">
    <property type="entry name" value="Tetracycline Repressor, domain 2"/>
    <property type="match status" value="1"/>
</dbReference>
<reference evidence="4" key="1">
    <citation type="journal article" date="2014" name="Int. J. Syst. Evol. Microbiol.">
        <title>Complete genome of a new Firmicutes species belonging to the dominant human colonic microbiota ('Ruminococcus bicirculans') reveals two chromosomes and a selective capacity to utilize plant glucans.</title>
        <authorList>
            <consortium name="NISC Comparative Sequencing Program"/>
            <person name="Wegmann U."/>
            <person name="Louis P."/>
            <person name="Goesmann A."/>
            <person name="Henrissat B."/>
            <person name="Duncan S.H."/>
            <person name="Flint H.J."/>
        </authorList>
    </citation>
    <scope>NUCLEOTIDE SEQUENCE</scope>
    <source>
        <strain evidence="4">NBRC 103855</strain>
    </source>
</reference>
<dbReference type="Proteomes" id="UP001161406">
    <property type="component" value="Unassembled WGS sequence"/>
</dbReference>
<reference evidence="4" key="2">
    <citation type="submission" date="2023-01" db="EMBL/GenBank/DDBJ databases">
        <title>Draft genome sequence of Devosia yakushimensis strain NBRC 103855.</title>
        <authorList>
            <person name="Sun Q."/>
            <person name="Mori K."/>
        </authorList>
    </citation>
    <scope>NUCLEOTIDE SEQUENCE</scope>
    <source>
        <strain evidence="4">NBRC 103855</strain>
    </source>
</reference>
<dbReference type="SUPFAM" id="SSF46689">
    <property type="entry name" value="Homeodomain-like"/>
    <property type="match status" value="1"/>
</dbReference>
<dbReference type="PANTHER" id="PTHR43479:SF7">
    <property type="entry name" value="TETR-FAMILY TRANSCRIPTIONAL REGULATOR"/>
    <property type="match status" value="1"/>
</dbReference>
<accession>A0ABQ5UJ61</accession>
<evidence type="ECO:0000256" key="1">
    <source>
        <dbReference type="ARBA" id="ARBA00023125"/>
    </source>
</evidence>
<feature type="domain" description="HTH tetR-type" evidence="3">
    <location>
        <begin position="10"/>
        <end position="70"/>
    </location>
</feature>
<comment type="caution">
    <text evidence="4">The sequence shown here is derived from an EMBL/GenBank/DDBJ whole genome shotgun (WGS) entry which is preliminary data.</text>
</comment>
<keyword evidence="1 2" id="KW-0238">DNA-binding</keyword>
<evidence type="ECO:0000313" key="5">
    <source>
        <dbReference type="Proteomes" id="UP001161406"/>
    </source>
</evidence>
<organism evidence="4 5">
    <name type="scientific">Devosia yakushimensis</name>
    <dbReference type="NCBI Taxonomy" id="470028"/>
    <lineage>
        <taxon>Bacteria</taxon>
        <taxon>Pseudomonadati</taxon>
        <taxon>Pseudomonadota</taxon>
        <taxon>Alphaproteobacteria</taxon>
        <taxon>Hyphomicrobiales</taxon>
        <taxon>Devosiaceae</taxon>
        <taxon>Devosia</taxon>
    </lineage>
</organism>
<sequence>MQKSTDPRSARSREALVEAMIRLLDEQELAAITITDLVGRAEITRPTFYQHFRDLPALARAAALIRLEAMFPPESFDGSGLTPAEEFAHTEATVCAILAQLQHHAVFYRRVIHGAGAFELYDDFVALLETRILSDSPFGARIRGSLLLDPADRVTILSGGLTWLIMRWLDTDFSGDNAVDPMARRIANAMIALSGGLP</sequence>
<dbReference type="EMBL" id="BSNG01000001">
    <property type="protein sequence ID" value="GLQ11184.1"/>
    <property type="molecule type" value="Genomic_DNA"/>
</dbReference>